<evidence type="ECO:0000313" key="3">
    <source>
        <dbReference type="Proteomes" id="UP000664163"/>
    </source>
</evidence>
<keyword evidence="3" id="KW-1185">Reference proteome</keyword>
<reference evidence="2 3" key="1">
    <citation type="submission" date="2021-03" db="EMBL/GenBank/DDBJ databases">
        <title>Muricauda sp. CAU 1631 isolated from Incheon.</title>
        <authorList>
            <person name="Kim W."/>
        </authorList>
    </citation>
    <scope>NUCLEOTIDE SEQUENCE [LARGE SCALE GENOMIC DNA]</scope>
    <source>
        <strain evidence="2 3">CAU 1631</strain>
    </source>
</reference>
<dbReference type="SUPFAM" id="SSF48452">
    <property type="entry name" value="TPR-like"/>
    <property type="match status" value="1"/>
</dbReference>
<keyword evidence="1" id="KW-0812">Transmembrane</keyword>
<dbReference type="EMBL" id="JAFLND010000001">
    <property type="protein sequence ID" value="MBO0328920.1"/>
    <property type="molecule type" value="Genomic_DNA"/>
</dbReference>
<keyword evidence="1" id="KW-1133">Transmembrane helix</keyword>
<name>A0ABS3ERQ7_9FLAO</name>
<accession>A0ABS3ERQ7</accession>
<sequence>MKLKKGFLIVVVSIIAMGYVYLSYYSTPQLSMQSFIENTRDEFGKMAEDFNQKALLEQNRIEGFYDRVEVRIDWGMEYIDSLMINDKSLTGREKSHLNLIAGEALYDSGLINEALKRFENSEFTNVSPRLYADKAGCYAELGNFKKAEELLDKASNFNYDFKWHKGNVFEMSNELEKAKREYLGLYQRDTVVYRFCKERIDELESANPKLLESIDFRNRDNRIYIYLETAKENESPTSIGKIKFK</sequence>
<organism evidence="2 3">
    <name type="scientific">[Muricauda] lutisoli</name>
    <dbReference type="NCBI Taxonomy" id="2816035"/>
    <lineage>
        <taxon>Bacteria</taxon>
        <taxon>Pseudomonadati</taxon>
        <taxon>Bacteroidota</taxon>
        <taxon>Flavobacteriia</taxon>
        <taxon>Flavobacteriales</taxon>
        <taxon>Flavobacteriaceae</taxon>
        <taxon>Allomuricauda</taxon>
    </lineage>
</organism>
<keyword evidence="1" id="KW-0472">Membrane</keyword>
<gene>
    <name evidence="2" type="ORF">J0X13_00065</name>
</gene>
<proteinExistence type="predicted"/>
<dbReference type="Proteomes" id="UP000664163">
    <property type="component" value="Unassembled WGS sequence"/>
</dbReference>
<dbReference type="Gene3D" id="1.25.40.10">
    <property type="entry name" value="Tetratricopeptide repeat domain"/>
    <property type="match status" value="1"/>
</dbReference>
<comment type="caution">
    <text evidence="2">The sequence shown here is derived from an EMBL/GenBank/DDBJ whole genome shotgun (WGS) entry which is preliminary data.</text>
</comment>
<dbReference type="InterPro" id="IPR011990">
    <property type="entry name" value="TPR-like_helical_dom_sf"/>
</dbReference>
<feature type="transmembrane region" description="Helical" evidence="1">
    <location>
        <begin position="7"/>
        <end position="25"/>
    </location>
</feature>
<evidence type="ECO:0000313" key="2">
    <source>
        <dbReference type="EMBL" id="MBO0328920.1"/>
    </source>
</evidence>
<evidence type="ECO:0000256" key="1">
    <source>
        <dbReference type="SAM" id="Phobius"/>
    </source>
</evidence>
<dbReference type="RefSeq" id="WP_207069480.1">
    <property type="nucleotide sequence ID" value="NZ_JAFLND010000001.1"/>
</dbReference>
<protein>
    <submittedName>
        <fullName evidence="2">Tetratricopeptide repeat protein</fullName>
    </submittedName>
</protein>